<proteinExistence type="predicted"/>
<accession>A0A151J6A6</accession>
<dbReference type="AlphaFoldDB" id="A0A151J6A6"/>
<dbReference type="Gene3D" id="2.120.10.80">
    <property type="entry name" value="Kelch-type beta propeller"/>
    <property type="match status" value="1"/>
</dbReference>
<evidence type="ECO:0000313" key="3">
    <source>
        <dbReference type="Proteomes" id="UP000078492"/>
    </source>
</evidence>
<keyword evidence="1" id="KW-1133">Transmembrane helix</keyword>
<keyword evidence="3" id="KW-1185">Reference proteome</keyword>
<gene>
    <name evidence="2" type="ORF">ALC57_08990</name>
</gene>
<keyword evidence="1" id="KW-0812">Transmembrane</keyword>
<organism evidence="2 3">
    <name type="scientific">Trachymyrmex cornetzi</name>
    <dbReference type="NCBI Taxonomy" id="471704"/>
    <lineage>
        <taxon>Eukaryota</taxon>
        <taxon>Metazoa</taxon>
        <taxon>Ecdysozoa</taxon>
        <taxon>Arthropoda</taxon>
        <taxon>Hexapoda</taxon>
        <taxon>Insecta</taxon>
        <taxon>Pterygota</taxon>
        <taxon>Neoptera</taxon>
        <taxon>Endopterygota</taxon>
        <taxon>Hymenoptera</taxon>
        <taxon>Apocrita</taxon>
        <taxon>Aculeata</taxon>
        <taxon>Formicoidea</taxon>
        <taxon>Formicidae</taxon>
        <taxon>Myrmicinae</taxon>
        <taxon>Trachymyrmex</taxon>
    </lineage>
</organism>
<dbReference type="SUPFAM" id="SSF117281">
    <property type="entry name" value="Kelch motif"/>
    <property type="match status" value="1"/>
</dbReference>
<evidence type="ECO:0000313" key="2">
    <source>
        <dbReference type="EMBL" id="KYN18696.1"/>
    </source>
</evidence>
<feature type="transmembrane region" description="Helical" evidence="1">
    <location>
        <begin position="350"/>
        <end position="369"/>
    </location>
</feature>
<dbReference type="Proteomes" id="UP000078492">
    <property type="component" value="Unassembled WGS sequence"/>
</dbReference>
<evidence type="ECO:0000256" key="1">
    <source>
        <dbReference type="SAM" id="Phobius"/>
    </source>
</evidence>
<name>A0A151J6A6_9HYME</name>
<dbReference type="InterPro" id="IPR015915">
    <property type="entry name" value="Kelch-typ_b-propeller"/>
</dbReference>
<dbReference type="EMBL" id="KQ979878">
    <property type="protein sequence ID" value="KYN18696.1"/>
    <property type="molecule type" value="Genomic_DNA"/>
</dbReference>
<sequence length="379" mass="44409">MYTRGYRCLNKLMSFIKVHKDRLNKFHLDFVDWIHNSKIDIFTTNCWDIRKCDRLSILIELSILFAVDDLIKYLIYKIEKNLHFMPPKYVINLWLLSQELNLNILRDVSLAFCLDRFGDLPFKSIYELSKENFLKLIGNINITSTKSYLLKVTKKWMDHHNDFTIPLDILKNKETQILHSIISGESSNSHRDKKFIHCWDGNNFFELTSFKFPKDIAGHTYPLQRMSIIGRRYNVYLCGGEFGFHTGIFNKDVWRYSLISKNWFLETVMPTVRTDMIAAFMKNKLILVGGLGDKFETKSSVDIYDIYTGYSNVKRRFRASHELLYHFIASILLFAASIAVIIVINQHSIVVNYDAFLAASVSTILCIYYSSKIKFLIMI</sequence>
<reference evidence="2 3" key="1">
    <citation type="submission" date="2015-09" db="EMBL/GenBank/DDBJ databases">
        <title>Trachymyrmex cornetzi WGS genome.</title>
        <authorList>
            <person name="Nygaard S."/>
            <person name="Hu H."/>
            <person name="Boomsma J."/>
            <person name="Zhang G."/>
        </authorList>
    </citation>
    <scope>NUCLEOTIDE SEQUENCE [LARGE SCALE GENOMIC DNA]</scope>
    <source>
        <strain evidence="2">Tcor2-1</strain>
        <tissue evidence="2">Whole body</tissue>
    </source>
</reference>
<dbReference type="STRING" id="471704.A0A151J6A6"/>
<keyword evidence="1" id="KW-0472">Membrane</keyword>
<protein>
    <submittedName>
        <fullName evidence="2">Uncharacterized protein</fullName>
    </submittedName>
</protein>
<feature type="transmembrane region" description="Helical" evidence="1">
    <location>
        <begin position="323"/>
        <end position="344"/>
    </location>
</feature>